<dbReference type="HAMAP" id="MF_00014">
    <property type="entry name" value="Ribosome_mat_RimM"/>
    <property type="match status" value="1"/>
</dbReference>
<protein>
    <recommendedName>
        <fullName evidence="5">RimM N-terminal domain-containing protein</fullName>
    </recommendedName>
</protein>
<dbReference type="InterPro" id="IPR011033">
    <property type="entry name" value="PRC_barrel-like_sf"/>
</dbReference>
<dbReference type="GO" id="GO:0005840">
    <property type="term" value="C:ribosome"/>
    <property type="evidence" value="ECO:0007669"/>
    <property type="project" value="InterPro"/>
</dbReference>
<sequence>VDGRPSHDGPVLLEVGRIDKPHGLRGEVVVSLITPRLERLAAGSVLQTDSGPVTVQSSRPHQRRFLVRFDRITDRDAAEGWRGVVLSAPPVLDADDDTLWLHELVGATVVDQHGTSHGTVVALLDNPASDLLELADGRLVPLVFVVGHEPGVRIDVDVPPGLLDDGYVEGREDAP</sequence>
<feature type="non-terminal residue" evidence="6">
    <location>
        <position position="1"/>
    </location>
</feature>
<dbReference type="Pfam" id="PF01782">
    <property type="entry name" value="RimM"/>
    <property type="match status" value="1"/>
</dbReference>
<dbReference type="GO" id="GO:0006364">
    <property type="term" value="P:rRNA processing"/>
    <property type="evidence" value="ECO:0007669"/>
    <property type="project" value="UniProtKB-KW"/>
</dbReference>
<dbReference type="InterPro" id="IPR036976">
    <property type="entry name" value="RimM_N_sf"/>
</dbReference>
<proteinExistence type="inferred from homology"/>
<dbReference type="Gene3D" id="2.40.30.60">
    <property type="entry name" value="RimM"/>
    <property type="match status" value="1"/>
</dbReference>
<gene>
    <name evidence="6" type="ORF">METZ01_LOCUS356612</name>
</gene>
<dbReference type="AlphaFoldDB" id="A0A382S3S1"/>
<evidence type="ECO:0000259" key="5">
    <source>
        <dbReference type="Pfam" id="PF01782"/>
    </source>
</evidence>
<dbReference type="InterPro" id="IPR009000">
    <property type="entry name" value="Transl_B-barrel_sf"/>
</dbReference>
<reference evidence="6" key="1">
    <citation type="submission" date="2018-05" db="EMBL/GenBank/DDBJ databases">
        <authorList>
            <person name="Lanie J.A."/>
            <person name="Ng W.-L."/>
            <person name="Kazmierczak K.M."/>
            <person name="Andrzejewski T.M."/>
            <person name="Davidsen T.M."/>
            <person name="Wayne K.J."/>
            <person name="Tettelin H."/>
            <person name="Glass J.I."/>
            <person name="Rusch D."/>
            <person name="Podicherti R."/>
            <person name="Tsui H.-C.T."/>
            <person name="Winkler M.E."/>
        </authorList>
    </citation>
    <scope>NUCLEOTIDE SEQUENCE</scope>
</reference>
<keyword evidence="2" id="KW-0690">Ribosome biogenesis</keyword>
<keyword evidence="4" id="KW-0143">Chaperone</keyword>
<evidence type="ECO:0000256" key="1">
    <source>
        <dbReference type="ARBA" id="ARBA00022490"/>
    </source>
</evidence>
<feature type="domain" description="RimM N-terminal" evidence="5">
    <location>
        <begin position="15"/>
        <end position="89"/>
    </location>
</feature>
<dbReference type="GO" id="GO:0043022">
    <property type="term" value="F:ribosome binding"/>
    <property type="evidence" value="ECO:0007669"/>
    <property type="project" value="InterPro"/>
</dbReference>
<dbReference type="InterPro" id="IPR002676">
    <property type="entry name" value="RimM_N"/>
</dbReference>
<evidence type="ECO:0000256" key="3">
    <source>
        <dbReference type="ARBA" id="ARBA00022552"/>
    </source>
</evidence>
<dbReference type="InterPro" id="IPR011961">
    <property type="entry name" value="RimM"/>
</dbReference>
<dbReference type="PANTHER" id="PTHR33692:SF1">
    <property type="entry name" value="RIBOSOME MATURATION FACTOR RIMM"/>
    <property type="match status" value="1"/>
</dbReference>
<name>A0A382S3S1_9ZZZZ</name>
<dbReference type="NCBIfam" id="TIGR02273">
    <property type="entry name" value="16S_RimM"/>
    <property type="match status" value="1"/>
</dbReference>
<dbReference type="SUPFAM" id="SSF50346">
    <property type="entry name" value="PRC-barrel domain"/>
    <property type="match status" value="1"/>
</dbReference>
<organism evidence="6">
    <name type="scientific">marine metagenome</name>
    <dbReference type="NCBI Taxonomy" id="408172"/>
    <lineage>
        <taxon>unclassified sequences</taxon>
        <taxon>metagenomes</taxon>
        <taxon>ecological metagenomes</taxon>
    </lineage>
</organism>
<keyword evidence="3" id="KW-0698">rRNA processing</keyword>
<accession>A0A382S3S1</accession>
<evidence type="ECO:0000256" key="4">
    <source>
        <dbReference type="ARBA" id="ARBA00023186"/>
    </source>
</evidence>
<dbReference type="EMBL" id="UINC01125727">
    <property type="protein sequence ID" value="SVD03758.1"/>
    <property type="molecule type" value="Genomic_DNA"/>
</dbReference>
<dbReference type="Gene3D" id="2.30.30.240">
    <property type="entry name" value="PRC-barrel domain"/>
    <property type="match status" value="1"/>
</dbReference>
<dbReference type="SUPFAM" id="SSF50447">
    <property type="entry name" value="Translation proteins"/>
    <property type="match status" value="1"/>
</dbReference>
<evidence type="ECO:0000256" key="2">
    <source>
        <dbReference type="ARBA" id="ARBA00022517"/>
    </source>
</evidence>
<keyword evidence="1" id="KW-0963">Cytoplasm</keyword>
<dbReference type="PANTHER" id="PTHR33692">
    <property type="entry name" value="RIBOSOME MATURATION FACTOR RIMM"/>
    <property type="match status" value="1"/>
</dbReference>
<evidence type="ECO:0000313" key="6">
    <source>
        <dbReference type="EMBL" id="SVD03758.1"/>
    </source>
</evidence>